<name>A0A433MU14_9BURK</name>
<feature type="domain" description="Glycosyltransferase 2-like" evidence="2">
    <location>
        <begin position="31"/>
        <end position="185"/>
    </location>
</feature>
<gene>
    <name evidence="3" type="ORF">EJP67_30480</name>
</gene>
<dbReference type="InterPro" id="IPR050256">
    <property type="entry name" value="Glycosyltransferase_2"/>
</dbReference>
<protein>
    <submittedName>
        <fullName evidence="3">Glycosyltransferase</fullName>
    </submittedName>
</protein>
<dbReference type="Gene3D" id="3.90.550.10">
    <property type="entry name" value="Spore Coat Polysaccharide Biosynthesis Protein SpsA, Chain A"/>
    <property type="match status" value="1"/>
</dbReference>
<dbReference type="OrthoDB" id="9069044at2"/>
<dbReference type="PANTHER" id="PTHR48090:SF7">
    <property type="entry name" value="RFBJ PROTEIN"/>
    <property type="match status" value="1"/>
</dbReference>
<evidence type="ECO:0000256" key="1">
    <source>
        <dbReference type="SAM" id="Phobius"/>
    </source>
</evidence>
<dbReference type="InterPro" id="IPR029044">
    <property type="entry name" value="Nucleotide-diphossugar_trans"/>
</dbReference>
<comment type="caution">
    <text evidence="3">The sequence shown here is derived from an EMBL/GenBank/DDBJ whole genome shotgun (WGS) entry which is preliminary data.</text>
</comment>
<dbReference type="GO" id="GO:0016740">
    <property type="term" value="F:transferase activity"/>
    <property type="evidence" value="ECO:0007669"/>
    <property type="project" value="UniProtKB-KW"/>
</dbReference>
<dbReference type="SUPFAM" id="SSF53448">
    <property type="entry name" value="Nucleotide-diphospho-sugar transferases"/>
    <property type="match status" value="1"/>
</dbReference>
<dbReference type="Pfam" id="PF00535">
    <property type="entry name" value="Glycos_transf_2"/>
    <property type="match status" value="1"/>
</dbReference>
<evidence type="ECO:0000313" key="3">
    <source>
        <dbReference type="EMBL" id="RUR71381.1"/>
    </source>
</evidence>
<keyword evidence="1" id="KW-1133">Transmembrane helix</keyword>
<dbReference type="EMBL" id="RXFT01000020">
    <property type="protein sequence ID" value="RUR71381.1"/>
    <property type="molecule type" value="Genomic_DNA"/>
</dbReference>
<organism evidence="3 4">
    <name type="scientific">Variovorax guangxiensis</name>
    <dbReference type="NCBI Taxonomy" id="1775474"/>
    <lineage>
        <taxon>Bacteria</taxon>
        <taxon>Pseudomonadati</taxon>
        <taxon>Pseudomonadota</taxon>
        <taxon>Betaproteobacteria</taxon>
        <taxon>Burkholderiales</taxon>
        <taxon>Comamonadaceae</taxon>
        <taxon>Variovorax</taxon>
    </lineage>
</organism>
<dbReference type="Proteomes" id="UP000281118">
    <property type="component" value="Unassembled WGS sequence"/>
</dbReference>
<sequence>MMPDQVAARCALVLETNNLRGGADAEARAGESLQRLVALLAKQKLPLSALAQVVITHDGLSPATCEAVSALAGRPIDFVRIDTSTGYYDAKNAGFAATDAQRCTHVVFADADCLPDDDWLLQMLLPFTKGADAPTVVAGRTSYAANVVGTALTTIDFMYFPNADHAGATSNFYANNVAFRRDVFEAHSYQALDGVYRAHCQVLGMRLKAAGVPIHYAAAAHTEHRLPDTRAEALKLRWMRGQDTYSLTPHLLRSYVSPRWQWLARSGPIGPLAVLFTRLGFSMKALNHQDLPPLRGLRWLAGVALILGFSAVDMLGAFARGIGWHTTGRTNADAQALSYHRP</sequence>
<evidence type="ECO:0000259" key="2">
    <source>
        <dbReference type="Pfam" id="PF00535"/>
    </source>
</evidence>
<dbReference type="RefSeq" id="WP_126025453.1">
    <property type="nucleotide sequence ID" value="NZ_RXFT01000020.1"/>
</dbReference>
<feature type="transmembrane region" description="Helical" evidence="1">
    <location>
        <begin position="299"/>
        <end position="319"/>
    </location>
</feature>
<dbReference type="PANTHER" id="PTHR48090">
    <property type="entry name" value="UNDECAPRENYL-PHOSPHATE 4-DEOXY-4-FORMAMIDO-L-ARABINOSE TRANSFERASE-RELATED"/>
    <property type="match status" value="1"/>
</dbReference>
<keyword evidence="3" id="KW-0808">Transferase</keyword>
<reference evidence="3 4" key="1">
    <citation type="submission" date="2018-12" db="EMBL/GenBank/DDBJ databases">
        <title>The genome sequences of Variovorax guangxiensis DSM 27352.</title>
        <authorList>
            <person name="Gao J."/>
            <person name="Sun J."/>
        </authorList>
    </citation>
    <scope>NUCLEOTIDE SEQUENCE [LARGE SCALE GENOMIC DNA]</scope>
    <source>
        <strain evidence="3 4">DSM 27352</strain>
    </source>
</reference>
<evidence type="ECO:0000313" key="4">
    <source>
        <dbReference type="Proteomes" id="UP000281118"/>
    </source>
</evidence>
<dbReference type="InterPro" id="IPR001173">
    <property type="entry name" value="Glyco_trans_2-like"/>
</dbReference>
<keyword evidence="1" id="KW-0812">Transmembrane</keyword>
<dbReference type="AlphaFoldDB" id="A0A433MU14"/>
<accession>A0A433MU14</accession>
<keyword evidence="1" id="KW-0472">Membrane</keyword>
<proteinExistence type="predicted"/>